<dbReference type="InterPro" id="IPR052516">
    <property type="entry name" value="N-heterocyclic_Hydroxylase"/>
</dbReference>
<dbReference type="InterPro" id="IPR046867">
    <property type="entry name" value="AldOxase/xan_DH_MoCoBD2"/>
</dbReference>
<gene>
    <name evidence="2" type="ORF">DFO68_10119</name>
</gene>
<dbReference type="InterPro" id="IPR036856">
    <property type="entry name" value="Ald_Oxase/Xan_DH_a/b_sf"/>
</dbReference>
<name>A0A4R6I3E1_9GAMM</name>
<comment type="caution">
    <text evidence="2">The sequence shown here is derived from an EMBL/GenBank/DDBJ whole genome shotgun (WGS) entry which is preliminary data.</text>
</comment>
<dbReference type="InterPro" id="IPR037165">
    <property type="entry name" value="AldOxase/xan_DH_Mopterin-bd_sf"/>
</dbReference>
<dbReference type="EMBL" id="SNWH01000001">
    <property type="protein sequence ID" value="TDO16493.1"/>
    <property type="molecule type" value="Genomic_DNA"/>
</dbReference>
<evidence type="ECO:0000313" key="3">
    <source>
        <dbReference type="Proteomes" id="UP000295150"/>
    </source>
</evidence>
<organism evidence="2 3">
    <name type="scientific">Halomonas ventosae</name>
    <dbReference type="NCBI Taxonomy" id="229007"/>
    <lineage>
        <taxon>Bacteria</taxon>
        <taxon>Pseudomonadati</taxon>
        <taxon>Pseudomonadota</taxon>
        <taxon>Gammaproteobacteria</taxon>
        <taxon>Oceanospirillales</taxon>
        <taxon>Halomonadaceae</taxon>
        <taxon>Halomonas</taxon>
    </lineage>
</organism>
<dbReference type="RefSeq" id="WP_133480851.1">
    <property type="nucleotide sequence ID" value="NZ_SNWH01000001.1"/>
</dbReference>
<dbReference type="GO" id="GO:0016491">
    <property type="term" value="F:oxidoreductase activity"/>
    <property type="evidence" value="ECO:0007669"/>
    <property type="project" value="InterPro"/>
</dbReference>
<keyword evidence="3" id="KW-1185">Reference proteome</keyword>
<dbReference type="SUPFAM" id="SSF54665">
    <property type="entry name" value="CO dehydrogenase molybdoprotein N-domain-like"/>
    <property type="match status" value="1"/>
</dbReference>
<dbReference type="PIRSF" id="PIRSF036389">
    <property type="entry name" value="IOR_B"/>
    <property type="match status" value="1"/>
</dbReference>
<dbReference type="Gene3D" id="3.90.1170.50">
    <property type="entry name" value="Aldehyde oxidase/xanthine dehydrogenase, a/b hammerhead"/>
    <property type="match status" value="1"/>
</dbReference>
<sequence length="762" mass="81647">MGIEKGIDKWLARRGETSAAPERAVVVNVSRRQFLAGSAGLALGLYLAPLASSAGRLAAEERAEQDDIFAPNAFVRVASDGSVVVVAKHLEMGQGTYTGLATLVADEMDADWRRVSVEGAPADTERYKNLAFGLQGTGGSTAMANSWEQMRQAGATARAMLVAAAAERWGVAADTLSVSEGVVSHAQSGREAGFGELAKAAGERPVPETVSLKAPEDFTLIGKQALPRQDSPAKTDGSAVFTQDMTLPGMLMAVPAHPHRFGATLSSVDDSQALEVPGVVGVVRFAGGNRRFEGVAVLAENTWAASQGRDALKLEWDESKAFDLGSDEIMARYRKLAEQSGTIATQRGDTEAALKESATLIEADYEFPYLAHAAMEPLNCLVKLGEKRCDIWNGEQWQTMDQQAVAELLGIEPQQVSLTQLYAGGSFGRRANPHSDYVLEAVAIAMAAREQGIQAPIKMVWMREDDTQGGHYRPMNFHRGRLALDKEGRLVAWHQRLVGQSIMTGTPMESFMVEDGIDPTSVEGAANLPYDVANLQVELHIPEDIAVPVQWWRSVGHSHTAFSTESLVDEAAAAAGKDPVAFRRALLAEHPRHRGVLELAAEKAGWNKPLAEGGEGERRGRGVAVHESFSSYVAQVAEVTVKGDGSYRVDRVVCAVDCGVAVNPDVIRAQMEGGIGFGLSAAMRGEITLKQGEVQQGNFDDYKVLRIHEMPTIEVHIVPSSKPPTGVGEPGVPPIAPAVANALFSATGQRIRRLPIGKQLES</sequence>
<protein>
    <submittedName>
        <fullName evidence="2">Isoquinoline 1-oxidoreductase beta subunit</fullName>
    </submittedName>
</protein>
<dbReference type="Gene3D" id="3.30.365.10">
    <property type="entry name" value="Aldehyde oxidase/xanthine dehydrogenase, molybdopterin binding domain"/>
    <property type="match status" value="5"/>
</dbReference>
<dbReference type="Proteomes" id="UP000295150">
    <property type="component" value="Unassembled WGS sequence"/>
</dbReference>
<dbReference type="AlphaFoldDB" id="A0A4R6I3E1"/>
<dbReference type="Pfam" id="PF20256">
    <property type="entry name" value="MoCoBD_2"/>
    <property type="match status" value="2"/>
</dbReference>
<dbReference type="PANTHER" id="PTHR47495">
    <property type="entry name" value="ALDEHYDE DEHYDROGENASE"/>
    <property type="match status" value="1"/>
</dbReference>
<dbReference type="Pfam" id="PF02738">
    <property type="entry name" value="MoCoBD_1"/>
    <property type="match status" value="1"/>
</dbReference>
<dbReference type="PANTHER" id="PTHR47495:SF2">
    <property type="entry name" value="ALDEHYDE DEHYDROGENASE"/>
    <property type="match status" value="1"/>
</dbReference>
<proteinExistence type="predicted"/>
<dbReference type="InterPro" id="IPR006311">
    <property type="entry name" value="TAT_signal"/>
</dbReference>
<feature type="domain" description="Aldehyde oxidase/xanthine dehydrogenase a/b hammerhead" evidence="1">
    <location>
        <begin position="236"/>
        <end position="320"/>
    </location>
</feature>
<evidence type="ECO:0000313" key="2">
    <source>
        <dbReference type="EMBL" id="TDO16493.1"/>
    </source>
</evidence>
<dbReference type="SUPFAM" id="SSF56003">
    <property type="entry name" value="Molybdenum cofactor-binding domain"/>
    <property type="match status" value="2"/>
</dbReference>
<dbReference type="InterPro" id="IPR000674">
    <property type="entry name" value="Ald_Oxase/Xan_DH_a/b"/>
</dbReference>
<dbReference type="PROSITE" id="PS51318">
    <property type="entry name" value="TAT"/>
    <property type="match status" value="1"/>
</dbReference>
<dbReference type="InterPro" id="IPR008274">
    <property type="entry name" value="AldOxase/xan_DH_MoCoBD1"/>
</dbReference>
<reference evidence="2 3" key="1">
    <citation type="submission" date="2019-03" db="EMBL/GenBank/DDBJ databases">
        <title>Freshwater and sediment microbial communities from various areas in North America, analyzing microbe dynamics in response to fracking.</title>
        <authorList>
            <person name="Lamendella R."/>
        </authorList>
    </citation>
    <scope>NUCLEOTIDE SEQUENCE [LARGE SCALE GENOMIC DNA]</scope>
    <source>
        <strain evidence="2 3">1_TX</strain>
    </source>
</reference>
<dbReference type="InterPro" id="IPR012368">
    <property type="entry name" value="OxRdtase_Mopterin-bd_su_IorB"/>
</dbReference>
<evidence type="ECO:0000259" key="1">
    <source>
        <dbReference type="SMART" id="SM01008"/>
    </source>
</evidence>
<accession>A0A4R6I3E1</accession>
<dbReference type="OrthoDB" id="9767994at2"/>
<dbReference type="SMART" id="SM01008">
    <property type="entry name" value="Ald_Xan_dh_C"/>
    <property type="match status" value="1"/>
</dbReference>